<dbReference type="STRING" id="198312.SAMN02745193_02866"/>
<evidence type="ECO:0000313" key="2">
    <source>
        <dbReference type="EMBL" id="SHN65411.1"/>
    </source>
</evidence>
<keyword evidence="3" id="KW-1185">Reference proteome</keyword>
<evidence type="ECO:0000259" key="1">
    <source>
        <dbReference type="Pfam" id="PF23666"/>
    </source>
</evidence>
<feature type="domain" description="Rcc01698-like C-terminal" evidence="1">
    <location>
        <begin position="1"/>
        <end position="91"/>
    </location>
</feature>
<protein>
    <recommendedName>
        <fullName evidence="1">Rcc01698-like C-terminal domain-containing protein</fullName>
    </recommendedName>
</protein>
<accession>A0A1M7T3X8</accession>
<reference evidence="3" key="1">
    <citation type="submission" date="2016-12" db="EMBL/GenBank/DDBJ databases">
        <authorList>
            <person name="Varghese N."/>
            <person name="Submissions S."/>
        </authorList>
    </citation>
    <scope>NUCLEOTIDE SEQUENCE [LARGE SCALE GENOMIC DNA]</scope>
    <source>
        <strain evidence="3">DSM 11032</strain>
    </source>
</reference>
<sequence length="246" mass="26634">MGVLIEPLNTSPALLFEPDASLVIELVAPDLEFEDADIEGLAAGANRILVGGEVLQFARATPLGDRRWQLRGLLRGRGGTEDAAANGHSAQTLAILLDDNLVALDPVEVPVSEMTRIAAIGTGDSDAVIAPVTNVGLSRRPPSPVHGRIKIASDQSRELSWSRRARGQWRWENSVDVPLVEEREAYIVGYGSAETPFTAWSVEEPCLQLSKEACDDLLARFGAADLWVKQIGTFDQSSPLLLDRLM</sequence>
<gene>
    <name evidence="2" type="ORF">SAMN02745193_02866</name>
</gene>
<dbReference type="Proteomes" id="UP000184391">
    <property type="component" value="Unassembled WGS sequence"/>
</dbReference>
<dbReference type="RefSeq" id="WP_072675694.1">
    <property type="nucleotide sequence ID" value="NZ_FRDF01000023.1"/>
</dbReference>
<organism evidence="2 3">
    <name type="scientific">Erythrobacter sanguineus</name>
    <dbReference type="NCBI Taxonomy" id="198312"/>
    <lineage>
        <taxon>Bacteria</taxon>
        <taxon>Pseudomonadati</taxon>
        <taxon>Pseudomonadota</taxon>
        <taxon>Alphaproteobacteria</taxon>
        <taxon>Sphingomonadales</taxon>
        <taxon>Erythrobacteraceae</taxon>
        <taxon>Erythrobacter/Porphyrobacter group</taxon>
        <taxon>Erythrobacter</taxon>
    </lineage>
</organism>
<dbReference type="EMBL" id="FRDF01000023">
    <property type="protein sequence ID" value="SHN65411.1"/>
    <property type="molecule type" value="Genomic_DNA"/>
</dbReference>
<dbReference type="OrthoDB" id="8445115at2"/>
<dbReference type="InterPro" id="IPR056490">
    <property type="entry name" value="Rcc01698_C"/>
</dbReference>
<proteinExistence type="predicted"/>
<dbReference type="Pfam" id="PF23666">
    <property type="entry name" value="Rcc01698_C"/>
    <property type="match status" value="1"/>
</dbReference>
<name>A0A1M7T3X8_9SPHN</name>
<dbReference type="AlphaFoldDB" id="A0A1M7T3X8"/>
<evidence type="ECO:0000313" key="3">
    <source>
        <dbReference type="Proteomes" id="UP000184391"/>
    </source>
</evidence>